<dbReference type="Ensembl" id="ENSECRT00000017174.1">
    <property type="protein sequence ID" value="ENSECRP00000016874.1"/>
    <property type="gene ID" value="ENSECRG00000011204.1"/>
</dbReference>
<keyword evidence="3" id="KW-0732">Signal</keyword>
<dbReference type="Gene3D" id="2.70.130.10">
    <property type="entry name" value="Mannose-6-phosphate receptor binding domain"/>
    <property type="match status" value="1"/>
</dbReference>
<keyword evidence="12" id="KW-0472">Membrane</keyword>
<keyword evidence="4 10" id="KW-0430">Lectin</keyword>
<evidence type="ECO:0000259" key="13">
    <source>
        <dbReference type="PROSITE" id="PS51914"/>
    </source>
</evidence>
<organism evidence="14 15">
    <name type="scientific">Erpetoichthys calabaricus</name>
    <name type="common">Rope fish</name>
    <name type="synonym">Calamoichthys calabaricus</name>
    <dbReference type="NCBI Taxonomy" id="27687"/>
    <lineage>
        <taxon>Eukaryota</taxon>
        <taxon>Metazoa</taxon>
        <taxon>Chordata</taxon>
        <taxon>Craniata</taxon>
        <taxon>Vertebrata</taxon>
        <taxon>Euteleostomi</taxon>
        <taxon>Actinopterygii</taxon>
        <taxon>Polypteriformes</taxon>
        <taxon>Polypteridae</taxon>
        <taxon>Erpetoichthys</taxon>
    </lineage>
</organism>
<feature type="region of interest" description="Disordered" evidence="11">
    <location>
        <begin position="284"/>
        <end position="303"/>
    </location>
</feature>
<comment type="similarity">
    <text evidence="2 10">Belongs to the OS-9 family.</text>
</comment>
<feature type="transmembrane region" description="Helical" evidence="12">
    <location>
        <begin position="12"/>
        <end position="31"/>
    </location>
</feature>
<feature type="region of interest" description="Disordered" evidence="11">
    <location>
        <begin position="401"/>
        <end position="544"/>
    </location>
</feature>
<evidence type="ECO:0000256" key="5">
    <source>
        <dbReference type="ARBA" id="ARBA00022824"/>
    </source>
</evidence>
<evidence type="ECO:0000256" key="9">
    <source>
        <dbReference type="ARBA" id="ARBA00066177"/>
    </source>
</evidence>
<keyword evidence="7" id="KW-0325">Glycoprotein</keyword>
<dbReference type="InterPro" id="IPR012913">
    <property type="entry name" value="OS9-like_dom"/>
</dbReference>
<feature type="compositionally biased region" description="Acidic residues" evidence="11">
    <location>
        <begin position="292"/>
        <end position="303"/>
    </location>
</feature>
<dbReference type="GO" id="GO:0030246">
    <property type="term" value="F:carbohydrate binding"/>
    <property type="evidence" value="ECO:0007669"/>
    <property type="project" value="UniProtKB-UniRule"/>
</dbReference>
<gene>
    <name evidence="14" type="primary">OS9</name>
    <name evidence="14" type="synonym">os9</name>
</gene>
<feature type="compositionally biased region" description="Polar residues" evidence="11">
    <location>
        <begin position="656"/>
        <end position="665"/>
    </location>
</feature>
<evidence type="ECO:0000313" key="15">
    <source>
        <dbReference type="Proteomes" id="UP000694620"/>
    </source>
</evidence>
<evidence type="ECO:0000256" key="1">
    <source>
        <dbReference type="ARBA" id="ARBA00004319"/>
    </source>
</evidence>
<comment type="subunit">
    <text evidence="9">Component of the HRD1 complex, which comprises at least SYNV1/HRD1, DERL1/2, FAM8A1, HERPUD1/HERP, OS9, SEL1L and UBE2J1. FAM8A1 is stabilized by interaction with SYNV1, which prevents its proteasomal degradation. OS9 and UBE2J1 recruitment to the complex may be mediated by SEL1L. Through this complex, may interact with ERLEC1 and HSPA5. Interacts (via C-terminus) with CPNE6 (via second C2 domain); this interaction occurs in a calcium-dependent manner in vitro. Interacts with CREB3.</text>
</comment>
<dbReference type="Pfam" id="PF07915">
    <property type="entry name" value="PRKCSH"/>
    <property type="match status" value="1"/>
</dbReference>
<keyword evidence="15" id="KW-1185">Reference proteome</keyword>
<dbReference type="GeneTree" id="ENSGT00530000063603"/>
<name>A0A8C4SHH3_ERPCA</name>
<evidence type="ECO:0000256" key="12">
    <source>
        <dbReference type="SAM" id="Phobius"/>
    </source>
</evidence>
<dbReference type="GO" id="GO:0030970">
    <property type="term" value="P:retrograde protein transport, ER to cytosol"/>
    <property type="evidence" value="ECO:0007669"/>
    <property type="project" value="TreeGrafter"/>
</dbReference>
<dbReference type="InterPro" id="IPR044865">
    <property type="entry name" value="MRH_dom"/>
</dbReference>
<dbReference type="FunFam" id="2.70.130.10:FF:000002">
    <property type="entry name" value="protein OS-9 isoform X1"/>
    <property type="match status" value="1"/>
</dbReference>
<feature type="compositionally biased region" description="Basic and acidic residues" evidence="11">
    <location>
        <begin position="448"/>
        <end position="479"/>
    </location>
</feature>
<evidence type="ECO:0000256" key="6">
    <source>
        <dbReference type="ARBA" id="ARBA00023157"/>
    </source>
</evidence>
<evidence type="ECO:0000313" key="14">
    <source>
        <dbReference type="Ensembl" id="ENSECRP00000016874.1"/>
    </source>
</evidence>
<dbReference type="InterPro" id="IPR009011">
    <property type="entry name" value="Man6P_isomerase_rcpt-bd_dom_sf"/>
</dbReference>
<dbReference type="OrthoDB" id="448954at2759"/>
<feature type="compositionally biased region" description="Polar residues" evidence="11">
    <location>
        <begin position="401"/>
        <end position="411"/>
    </location>
</feature>
<evidence type="ECO:0000256" key="2">
    <source>
        <dbReference type="ARBA" id="ARBA00009918"/>
    </source>
</evidence>
<feature type="region of interest" description="Disordered" evidence="11">
    <location>
        <begin position="342"/>
        <end position="362"/>
    </location>
</feature>
<keyword evidence="6" id="KW-1015">Disulfide bond</keyword>
<dbReference type="RefSeq" id="XP_028654504.1">
    <property type="nucleotide sequence ID" value="XM_028798671.2"/>
</dbReference>
<dbReference type="InterPro" id="IPR045149">
    <property type="entry name" value="OS-9-like"/>
</dbReference>
<feature type="compositionally biased region" description="Acidic residues" evidence="11">
    <location>
        <begin position="343"/>
        <end position="362"/>
    </location>
</feature>
<keyword evidence="5 10" id="KW-0256">Endoplasmic reticulum</keyword>
<dbReference type="PROSITE" id="PS51914">
    <property type="entry name" value="MRH"/>
    <property type="match status" value="1"/>
</dbReference>
<evidence type="ECO:0000256" key="10">
    <source>
        <dbReference type="RuleBase" id="RU369099"/>
    </source>
</evidence>
<dbReference type="SUPFAM" id="SSF50911">
    <property type="entry name" value="Mannose 6-phosphate receptor domain"/>
    <property type="match status" value="1"/>
</dbReference>
<comment type="function">
    <text evidence="10">Lectin involved in the quality control of the secretory pathway. As a member of the endoplasmic reticulum-associated degradation lumenal (ERAD-L) surveillance system, targets misfolded endoplasmic reticulum lumenal glycoproteins for degradation.</text>
</comment>
<evidence type="ECO:0000256" key="3">
    <source>
        <dbReference type="ARBA" id="ARBA00022729"/>
    </source>
</evidence>
<comment type="function">
    <text evidence="8">Lectin component of the HRD1 complex, which functions in endoplasmic reticulum (ER) quality control and ER-associated degradation (ERAD). Specifically recognizes and binds improperly folded glycoproteins as well as hyperglycosylated proteins, retain them in the ER, and transfers them to the ubiquitination machinery and promote their degradation. Possible targets include TRPV4 as well as hyperglycosylated HSP90B1.</text>
</comment>
<reference evidence="14" key="3">
    <citation type="submission" date="2025-09" db="UniProtKB">
        <authorList>
            <consortium name="Ensembl"/>
        </authorList>
    </citation>
    <scope>IDENTIFICATION</scope>
</reference>
<reference evidence="14" key="1">
    <citation type="submission" date="2021-06" db="EMBL/GenBank/DDBJ databases">
        <authorList>
            <consortium name="Wellcome Sanger Institute Data Sharing"/>
        </authorList>
    </citation>
    <scope>NUCLEOTIDE SEQUENCE [LARGE SCALE GENOMIC DNA]</scope>
</reference>
<dbReference type="PANTHER" id="PTHR15414:SF5">
    <property type="entry name" value="PROTEIN OS-9"/>
    <property type="match status" value="1"/>
</dbReference>
<dbReference type="AlphaFoldDB" id="A0A8C4SHH3"/>
<comment type="subcellular location">
    <subcellularLocation>
        <location evidence="1 10">Endoplasmic reticulum lumen</location>
    </subcellularLocation>
</comment>
<feature type="region of interest" description="Disordered" evidence="11">
    <location>
        <begin position="651"/>
        <end position="672"/>
    </location>
</feature>
<evidence type="ECO:0000256" key="4">
    <source>
        <dbReference type="ARBA" id="ARBA00022734"/>
    </source>
</evidence>
<feature type="domain" description="MRH" evidence="13">
    <location>
        <begin position="108"/>
        <end position="227"/>
    </location>
</feature>
<reference evidence="14" key="2">
    <citation type="submission" date="2025-08" db="UniProtKB">
        <authorList>
            <consortium name="Ensembl"/>
        </authorList>
    </citation>
    <scope>IDENTIFICATION</scope>
</reference>
<proteinExistence type="inferred from homology"/>
<evidence type="ECO:0000256" key="11">
    <source>
        <dbReference type="SAM" id="MobiDB-lite"/>
    </source>
</evidence>
<evidence type="ECO:0000256" key="7">
    <source>
        <dbReference type="ARBA" id="ARBA00023180"/>
    </source>
</evidence>
<dbReference type="GO" id="GO:0005788">
    <property type="term" value="C:endoplasmic reticulum lumen"/>
    <property type="evidence" value="ECO:0007669"/>
    <property type="project" value="UniProtKB-SubCell"/>
</dbReference>
<dbReference type="GeneID" id="114649200"/>
<sequence>MASAMSRGAELWSFWTFISFFFLSAVALLNLEELNEMKYGIEILPDPVIRGQALSEDVLVVSSKYKQLYECKLPAQAKKFQQDSSTEEDSDGYTGLEISELLKPMDGAPCLFKTKDWWTYEFCYGQFIRQYHMQDSEIKGDIIYLGYYGSEFDWNNETAKASKQHRLKRYHSQTYVNGSKCDLNGKPRETEVRFLCEEGSGDYIARVDEPQSCSYVLTIHTTRTCHHPFLRPPSSIKPQHITCQPALSPEHYVEYVKAHVSDTKRKVERISKELENLDEILSKDVNGKEEQQQEEEEEVVVDEDMEEALRTMEDGEAPHIMGTDQPEDSSSEFWDQINRADSLELDGSEQEEEPSVSEAEAIEEEEDFVDQGFENHRFKFKIIKNPTDLMKLIQQLKKTANKLTVENSEGDASSPPEDGKREDITEETSENDVNGKDGSEDSLNGVQHEGDLKEDVRRALDSSQKEEAEGLKGEFDRKQASKTLNTPADKVEGTGDEQHEEDAVDVSRASASQAPRQPDDAVEQQQQQQEEEEEEGQIKIRITKFKPGSSSALKDVKVQEMSDADPRIQQIRDVVKGQLEKAGLKAEGKIEVKILSRGGADDDDVHWLTEEDTKSFRELLINLLTSGTEEVYKEQQRQQELENNYQFVWGEKAQEEATTGAPSSTDPDDVDF</sequence>
<accession>A0A8C4SHH3</accession>
<protein>
    <recommendedName>
        <fullName evidence="10">Endoplasmic reticulum lectin</fullName>
    </recommendedName>
    <alternativeName>
        <fullName evidence="10">Protein OS-9</fullName>
    </alternativeName>
</protein>
<keyword evidence="12" id="KW-0812">Transmembrane</keyword>
<evidence type="ECO:0000256" key="8">
    <source>
        <dbReference type="ARBA" id="ARBA00053710"/>
    </source>
</evidence>
<dbReference type="Proteomes" id="UP000694620">
    <property type="component" value="Chromosome 3"/>
</dbReference>
<dbReference type="GO" id="GO:0030968">
    <property type="term" value="P:endoplasmic reticulum unfolded protein response"/>
    <property type="evidence" value="ECO:0007669"/>
    <property type="project" value="UniProtKB-UniRule"/>
</dbReference>
<dbReference type="PANTHER" id="PTHR15414">
    <property type="entry name" value="OS-9-RELATED"/>
    <property type="match status" value="1"/>
</dbReference>
<dbReference type="CTD" id="10956"/>
<keyword evidence="12" id="KW-1133">Transmembrane helix</keyword>